<keyword evidence="7 9" id="KW-0496">Mitochondrion</keyword>
<evidence type="ECO:0000313" key="12">
    <source>
        <dbReference type="Proteomes" id="UP000069940"/>
    </source>
</evidence>
<reference evidence="12" key="1">
    <citation type="journal article" date="2015" name="Proc. Natl. Acad. Sci. U.S.A.">
        <title>Genome sequence of the Asian Tiger mosquito, Aedes albopictus, reveals insights into its biology, genetics, and evolution.</title>
        <authorList>
            <person name="Chen X.G."/>
            <person name="Jiang X."/>
            <person name="Gu J."/>
            <person name="Xu M."/>
            <person name="Wu Y."/>
            <person name="Deng Y."/>
            <person name="Zhang C."/>
            <person name="Bonizzoni M."/>
            <person name="Dermauw W."/>
            <person name="Vontas J."/>
            <person name="Armbruster P."/>
            <person name="Huang X."/>
            <person name="Yang Y."/>
            <person name="Zhang H."/>
            <person name="He W."/>
            <person name="Peng H."/>
            <person name="Liu Y."/>
            <person name="Wu K."/>
            <person name="Chen J."/>
            <person name="Lirakis M."/>
            <person name="Topalis P."/>
            <person name="Van Leeuwen T."/>
            <person name="Hall A.B."/>
            <person name="Jiang X."/>
            <person name="Thorpe C."/>
            <person name="Mueller R.L."/>
            <person name="Sun C."/>
            <person name="Waterhouse R.M."/>
            <person name="Yan G."/>
            <person name="Tu Z.J."/>
            <person name="Fang X."/>
            <person name="James A.A."/>
        </authorList>
    </citation>
    <scope>NUCLEOTIDE SEQUENCE [LARGE SCALE GENOMIC DNA]</scope>
    <source>
        <strain evidence="12">Foshan</strain>
    </source>
</reference>
<dbReference type="GeneID" id="115268944"/>
<proteinExistence type="inferred from homology"/>
<dbReference type="RefSeq" id="XP_062713759.1">
    <property type="nucleotide sequence ID" value="XM_062857775.1"/>
</dbReference>
<keyword evidence="6" id="KW-1133">Transmembrane helix</keyword>
<evidence type="ECO:0000256" key="4">
    <source>
        <dbReference type="ARBA" id="ARBA00022692"/>
    </source>
</evidence>
<evidence type="ECO:0000256" key="8">
    <source>
        <dbReference type="ARBA" id="ARBA00023136"/>
    </source>
</evidence>
<keyword evidence="3 9" id="KW-0813">Transport</keyword>
<dbReference type="EnsemblMetazoa" id="AALFPA23_016205.R23611">
    <property type="protein sequence ID" value="AALFPA23_016205.P23611"/>
    <property type="gene ID" value="AALFPA23_016205"/>
</dbReference>
<keyword evidence="4" id="KW-0812">Transmembrane</keyword>
<comment type="function">
    <text evidence="9">Mediates the uptake of pyruvate into mitochondria.</text>
</comment>
<evidence type="ECO:0000256" key="6">
    <source>
        <dbReference type="ARBA" id="ARBA00022989"/>
    </source>
</evidence>
<organism evidence="11 12">
    <name type="scientific">Aedes albopictus</name>
    <name type="common">Asian tiger mosquito</name>
    <name type="synonym">Stegomyia albopicta</name>
    <dbReference type="NCBI Taxonomy" id="7160"/>
    <lineage>
        <taxon>Eukaryota</taxon>
        <taxon>Metazoa</taxon>
        <taxon>Ecdysozoa</taxon>
        <taxon>Arthropoda</taxon>
        <taxon>Hexapoda</taxon>
        <taxon>Insecta</taxon>
        <taxon>Pterygota</taxon>
        <taxon>Neoptera</taxon>
        <taxon>Endopterygota</taxon>
        <taxon>Diptera</taxon>
        <taxon>Nematocera</taxon>
        <taxon>Culicoidea</taxon>
        <taxon>Culicidae</taxon>
        <taxon>Culicinae</taxon>
        <taxon>Aedini</taxon>
        <taxon>Aedes</taxon>
        <taxon>Stegomyia</taxon>
    </lineage>
</organism>
<protein>
    <recommendedName>
        <fullName evidence="9">Mitochondrial pyruvate carrier</fullName>
    </recommendedName>
</protein>
<dbReference type="Pfam" id="PF03650">
    <property type="entry name" value="MPC"/>
    <property type="match status" value="1"/>
</dbReference>
<keyword evidence="8" id="KW-0472">Membrane</keyword>
<sequence>MSKIYNGLVNTADRFVPNSMRPLWNHAAGPKTVFFWAPVFKWGLVIAGLSDLRRPADQLSVSQSASLAATGLIWSRYSLVIIPKNYGLFSVNVFVALTQLAQLYRAWDHAQKNPTTPSQPSPFPNSSISRREKPLIHTEPKRLGSLPTPRQQKYTKVHHHHCTNSNSNGNIELRRHHYNNNNNNNNNSNNWTQCVRQ</sequence>
<evidence type="ECO:0000256" key="9">
    <source>
        <dbReference type="RuleBase" id="RU363100"/>
    </source>
</evidence>
<keyword evidence="5 9" id="KW-0999">Mitochondrion inner membrane</keyword>
<evidence type="ECO:0000313" key="11">
    <source>
        <dbReference type="EnsemblMetazoa" id="AALFPA23_016205.P23611"/>
    </source>
</evidence>
<name>A0ABM1Z8Y3_AEDAL</name>
<evidence type="ECO:0000256" key="7">
    <source>
        <dbReference type="ARBA" id="ARBA00023128"/>
    </source>
</evidence>
<accession>A0ABM1Z8Y3</accession>
<reference evidence="11" key="2">
    <citation type="submission" date="2025-05" db="UniProtKB">
        <authorList>
            <consortium name="EnsemblMetazoa"/>
        </authorList>
    </citation>
    <scope>IDENTIFICATION</scope>
    <source>
        <strain evidence="11">Foshan</strain>
    </source>
</reference>
<dbReference type="InterPro" id="IPR005336">
    <property type="entry name" value="MPC"/>
</dbReference>
<evidence type="ECO:0000256" key="1">
    <source>
        <dbReference type="ARBA" id="ARBA00004448"/>
    </source>
</evidence>
<comment type="subcellular location">
    <subcellularLocation>
        <location evidence="1 9">Mitochondrion inner membrane</location>
        <topology evidence="1 9">Multi-pass membrane protein</topology>
    </subcellularLocation>
</comment>
<dbReference type="PANTHER" id="PTHR14154">
    <property type="entry name" value="UPF0041 BRAIN PROTEIN 44-RELATED"/>
    <property type="match status" value="1"/>
</dbReference>
<evidence type="ECO:0000256" key="5">
    <source>
        <dbReference type="ARBA" id="ARBA00022792"/>
    </source>
</evidence>
<evidence type="ECO:0000256" key="2">
    <source>
        <dbReference type="ARBA" id="ARBA00006416"/>
    </source>
</evidence>
<dbReference type="Proteomes" id="UP000069940">
    <property type="component" value="Unassembled WGS sequence"/>
</dbReference>
<comment type="similarity">
    <text evidence="2 9">Belongs to the mitochondrial pyruvate carrier (MPC) (TC 2.A.105) family.</text>
</comment>
<evidence type="ECO:0000256" key="3">
    <source>
        <dbReference type="ARBA" id="ARBA00022448"/>
    </source>
</evidence>
<feature type="region of interest" description="Disordered" evidence="10">
    <location>
        <begin position="111"/>
        <end position="131"/>
    </location>
</feature>
<keyword evidence="12" id="KW-1185">Reference proteome</keyword>
<evidence type="ECO:0000256" key="10">
    <source>
        <dbReference type="SAM" id="MobiDB-lite"/>
    </source>
</evidence>